<proteinExistence type="predicted"/>
<evidence type="ECO:0000313" key="2">
    <source>
        <dbReference type="Proteomes" id="UP001617213"/>
    </source>
</evidence>
<sequence length="240" mass="25672">MNFFSARPMGEFYLWLSIFLLKVISLKNKIIVMMGVCLAATGLNAQAADVRVKGTIAPASCSFTIVNSVFDYGMIRPSSLSATHYTKLDKKSTPFTVKCDAPTLVSIKTQDNRASSKVLGMMRSAFNQTYVDTFNYGLGTSSKGEKVGGYVMFMANTVADGKTVRVNGSNNNGVTWSVGDGALAQPPHLTSWASGTTTPIKLSVVSGNLQVQGVINKTSAFSVGEGINLDGHATLELRYL</sequence>
<dbReference type="EMBL" id="JBIUWZ010000021">
    <property type="protein sequence ID" value="MFJ2679500.1"/>
    <property type="molecule type" value="Genomic_DNA"/>
</dbReference>
<comment type="caution">
    <text evidence="1">The sequence shown here is derived from an EMBL/GenBank/DDBJ whole genome shotgun (WGS) entry which is preliminary data.</text>
</comment>
<dbReference type="InterPro" id="IPR010546">
    <property type="entry name" value="DUF1120"/>
</dbReference>
<gene>
    <name evidence="1" type="ORF">ACIOWJ_15585</name>
</gene>
<name>A0ABW8E2V6_9PSED</name>
<evidence type="ECO:0000313" key="1">
    <source>
        <dbReference type="EMBL" id="MFJ2679500.1"/>
    </source>
</evidence>
<reference evidence="1 2" key="1">
    <citation type="submission" date="2024-10" db="EMBL/GenBank/DDBJ databases">
        <title>The Natural Products Discovery Center: Release of the First 8490 Sequenced Strains for Exploring Actinobacteria Biosynthetic Diversity.</title>
        <authorList>
            <person name="Kalkreuter E."/>
            <person name="Kautsar S.A."/>
            <person name="Yang D."/>
            <person name="Bader C.D."/>
            <person name="Teijaro C.N."/>
            <person name="Fluegel L."/>
            <person name="Davis C.M."/>
            <person name="Simpson J.R."/>
            <person name="Lauterbach L."/>
            <person name="Steele A.D."/>
            <person name="Gui C."/>
            <person name="Meng S."/>
            <person name="Li G."/>
            <person name="Viehrig K."/>
            <person name="Ye F."/>
            <person name="Su P."/>
            <person name="Kiefer A.F."/>
            <person name="Nichols A."/>
            <person name="Cepeda A.J."/>
            <person name="Yan W."/>
            <person name="Fan B."/>
            <person name="Jiang Y."/>
            <person name="Adhikari A."/>
            <person name="Zheng C.-J."/>
            <person name="Schuster L."/>
            <person name="Cowan T.M."/>
            <person name="Smanski M.J."/>
            <person name="Chevrette M.G."/>
            <person name="De Carvalho L.P.S."/>
            <person name="Shen B."/>
        </authorList>
    </citation>
    <scope>NUCLEOTIDE SEQUENCE [LARGE SCALE GENOMIC DNA]</scope>
    <source>
        <strain evidence="1 2">NPDC087581</strain>
    </source>
</reference>
<dbReference type="Pfam" id="PF06551">
    <property type="entry name" value="DUF1120"/>
    <property type="match status" value="1"/>
</dbReference>
<keyword evidence="2" id="KW-1185">Reference proteome</keyword>
<organism evidence="1 2">
    <name type="scientific">Pseudomonas sivasensis</name>
    <dbReference type="NCBI Taxonomy" id="1880678"/>
    <lineage>
        <taxon>Bacteria</taxon>
        <taxon>Pseudomonadati</taxon>
        <taxon>Pseudomonadota</taxon>
        <taxon>Gammaproteobacteria</taxon>
        <taxon>Pseudomonadales</taxon>
        <taxon>Pseudomonadaceae</taxon>
        <taxon>Pseudomonas</taxon>
    </lineage>
</organism>
<dbReference type="RefSeq" id="WP_401382018.1">
    <property type="nucleotide sequence ID" value="NZ_JBIUWZ010000021.1"/>
</dbReference>
<protein>
    <submittedName>
        <fullName evidence="1">DUF1120 domain-containing protein</fullName>
    </submittedName>
</protein>
<accession>A0ABW8E2V6</accession>
<dbReference type="Proteomes" id="UP001617213">
    <property type="component" value="Unassembled WGS sequence"/>
</dbReference>